<feature type="compositionally biased region" description="Basic and acidic residues" evidence="2">
    <location>
        <begin position="36"/>
        <end position="50"/>
    </location>
</feature>
<proteinExistence type="predicted"/>
<sequence>MGVTCINIFCKGSTTDLTPTLIGIYDSLLEPAKSLRPETSRIETAKDARNDPPVANQTRIMTDKTKDEVNNPDVSRSPPKDPSKIAGSIKLPIATVNKSSLYNIRTNSDNNGASEINKRDLTPSDNVLFKEQKLQRTFKETKQLSETTTFDNLSPNVKRMISSASETTTLKLQKKSVNTIRSSTRHRCNIPLVGATSKISGQSGIDILPSVEIYDQPCGLKSLPKVAVEERYESPLKNVTVKPEFKIDSDQTYDVPTNNRPAIYDVPNSNKTAFESLSLPYIDQSIELSISSNDREFDIKLTSKENSLHKPVTKPSPIGSPAKLAAAVNVDTNSLHRKNSNTTNETAQNKLMKTVPYPEVIGSTGNLKSCAIQEKEEVTRLNPPIVEVTRPLSMSSIASSSSTSSSGVQTKGGVNSAYLASIESLDDHSDADMTSANGSNNFVNNAGILNASVSNGGCSENMPNQQTTDEMSGLSQLERVCAEIVQTEKVYVEDLRQVVEGYLHVWRRDATFSEEELSELFNNIEDIYAFNRSLCEELNTCRLDATCIARCFVNNTAGFAVYTSYCTGYPRTMERLASLASKPQSAREFRERQMELRHPLPLASYLLKPVQRILKYHLLLQNVVKQCASRETEYALLKMTGIAQHIDDMKRKHEHAVRVQEIQSLLYGWNGPDLTTYGELCAEGTFRVFGAKAMRHAFLFDKMLLVTKNREDGILAYKSHIMCNNMMLVESIAGAPLSFHVIPWDAPRAQLTLQARSPRHKREWTLLLKRVILENYNAVIPSHARQLVMELGQNKTDDDMLAEKSHNLITQASMRKQLSAPEYLEKRKLERERRKSFENGIKGRLKKVNRKYTLPNSGNESVDCNCVQVSAEKGTDYTCDNCYIDLCSDCELELSNKEKIREGKCNCNNGDNCENTGDKCPECDRSLHYIDSGSAEHLERKQASCKCSDFKSSQESFSKEYPGSSLNKTRGYHSSDNIVGYTDIRKSKEDLCDTNNSLSSVRNIPKTCLKCTKIRENMPVTDSMQTLHTRRSRCIDIDKHKTDTLRSKSKDDPQRSKLSKIGTWRRKSEPGLQQNSVGLILKKSQDSDIDKNDGKGTEKIEFECRNCGSNKISRKTKNSDGSIISDPELDLKKRGSSVGHKPNLEIKMYNTKNIPKKISKIKKNRAKGLRVTSDTTSRFYTDFSTDVSTENILHISESTDNLNVEKQQASKVESKIFQTISKDEDIDEETYKKLIEKTDSFKKNELEKVKFLNKQKVINESSEIEDKTCDMEQGHDEITESCEETEQPLEQIISQLLLENREFQKLLKKQQQRNSAQRRHQRLLKSHSNPDQDIMAKSFESTALKPKYIRQASENLELNTIDRDDQHENISLPDTKHDDDISDDDHIYETLRIDNRVDERLHSLNSKSKTIQHNTHISRPKRLPSPPNMNLPEIRNNISESDYVYLSFHKQSQEDDGVYDVPVKSPQKVGNPKETPDYYVTMEKKSPPLNDENVYDNLIEVCRRNKEVPSNLLCDYLPMSSDQQSPNTPEIWLSRQKEHFNVSRDRKSGSLPRSFQVVTGSQDENNLITFKCKPNSNSKTYLNRDGKVMSTDRPFTIASDQSELSYEDVENYMSESDIFKFNKNSNSSDADYPQNISQSTLELEEEIDRCYKNNFEKIDVDTNKNDTSLTALQPNLNTSTTSSCEVLPIEREDDKKDVAVIHPEHKIYKPTSNVLSLKNVLSRFKNRTPNKSSEESEINDQSSPEGTNKSPTNEKRSALNPRSYSKNLLQRFRSIIGDEHPDDAQSKSDLKARASEDAQIGPSKTDIKVVITTDVSTTTSTIACAINEVLSKSVHESTTMSESQIERNNLEVLSHSCDNLAQKSENLRPNFSKSISMVTSTSSSVSSSPLRSNNSSNQNLNKFPSYMQGSKYLGARIAQSDYVDPTTLVNEKNAFKNVNVLINKNALRPDSLFSNSSFVTSSSESTYQEPQNKQNVVKTNDVKDNSESSTQGNSDESFYEKSFEKIESFTDEDVFRDSAVYSDQEDVDESKTECLEKDKMIHKSVKRIESLKHNTSFKSKKVIITASTSEKTCANSRVTITANKVKETFQQEDSTNNKQSSLKSKNAPPVPIKPKISNMTGSTVLKNKTAVKTSVVNQSSSSSEFGKVQTIKQNINTKTILARAGSSPLAEVDDNRKVIEKDTFDAGSNADSNESANEVKKDVKIVTNKFNNQGNIQMKRMSFERASLDSATRKIKVQTDKRSSVETAKLTTKSVLERRMELEMMSKTETKTNACIKKPAYSVKPKSITTKVASFERSVSENINRESRQFIPNNNTDKANIPLNRSSINDQTEIAEDLKGSWVKQVVNKFQ</sequence>
<dbReference type="EMBL" id="CAJQZP010001707">
    <property type="protein sequence ID" value="CAG5059808.1"/>
    <property type="molecule type" value="Genomic_DNA"/>
</dbReference>
<accession>A0A8S3YAT6</accession>
<feature type="region of interest" description="Disordered" evidence="2">
    <location>
        <begin position="1726"/>
        <end position="1764"/>
    </location>
</feature>
<feature type="region of interest" description="Disordered" evidence="2">
    <location>
        <begin position="1882"/>
        <end position="1903"/>
    </location>
</feature>
<dbReference type="CDD" id="cd13243">
    <property type="entry name" value="PH_PLEKHG1_G2_G3"/>
    <property type="match status" value="1"/>
</dbReference>
<dbReference type="CDD" id="cd00160">
    <property type="entry name" value="RhoGEF"/>
    <property type="match status" value="1"/>
</dbReference>
<feature type="compositionally biased region" description="Polar residues" evidence="2">
    <location>
        <begin position="1966"/>
        <end position="1978"/>
    </location>
</feature>
<dbReference type="Proteomes" id="UP000691718">
    <property type="component" value="Unassembled WGS sequence"/>
</dbReference>
<keyword evidence="5" id="KW-1185">Reference proteome</keyword>
<feature type="region of interest" description="Disordered" evidence="2">
    <location>
        <begin position="1778"/>
        <end position="1801"/>
    </location>
</feature>
<evidence type="ECO:0000313" key="4">
    <source>
        <dbReference type="EMBL" id="CAG5059808.1"/>
    </source>
</evidence>
<dbReference type="InterPro" id="IPR001849">
    <property type="entry name" value="PH_domain"/>
</dbReference>
<dbReference type="SMART" id="SM00233">
    <property type="entry name" value="PH"/>
    <property type="match status" value="1"/>
</dbReference>
<dbReference type="PANTHER" id="PTHR45924:SF2">
    <property type="entry name" value="FI17866P1"/>
    <property type="match status" value="1"/>
</dbReference>
<evidence type="ECO:0000256" key="1">
    <source>
        <dbReference type="ARBA" id="ARBA00022553"/>
    </source>
</evidence>
<dbReference type="GO" id="GO:0005085">
    <property type="term" value="F:guanyl-nucleotide exchange factor activity"/>
    <property type="evidence" value="ECO:0007669"/>
    <property type="project" value="InterPro"/>
</dbReference>
<dbReference type="InterPro" id="IPR000219">
    <property type="entry name" value="DH_dom"/>
</dbReference>
<feature type="region of interest" description="Disordered" evidence="2">
    <location>
        <begin position="1961"/>
        <end position="1998"/>
    </location>
</feature>
<feature type="compositionally biased region" description="Polar residues" evidence="2">
    <location>
        <begin position="1987"/>
        <end position="1996"/>
    </location>
</feature>
<evidence type="ECO:0000313" key="5">
    <source>
        <dbReference type="Proteomes" id="UP000691718"/>
    </source>
</evidence>
<dbReference type="InterPro" id="IPR043324">
    <property type="entry name" value="PH_PLEKHG1_G2_G3"/>
</dbReference>
<dbReference type="InterPro" id="IPR055251">
    <property type="entry name" value="SOS1_NGEF_PH"/>
</dbReference>
<evidence type="ECO:0000256" key="2">
    <source>
        <dbReference type="SAM" id="MobiDB-lite"/>
    </source>
</evidence>
<dbReference type="GO" id="GO:0031267">
    <property type="term" value="F:small GTPase binding"/>
    <property type="evidence" value="ECO:0007669"/>
    <property type="project" value="TreeGrafter"/>
</dbReference>
<dbReference type="PANTHER" id="PTHR45924">
    <property type="entry name" value="FI17866P1"/>
    <property type="match status" value="1"/>
</dbReference>
<dbReference type="PROSITE" id="PS50010">
    <property type="entry name" value="DH_2"/>
    <property type="match status" value="1"/>
</dbReference>
<feature type="compositionally biased region" description="Low complexity" evidence="2">
    <location>
        <begin position="1882"/>
        <end position="1901"/>
    </location>
</feature>
<feature type="compositionally biased region" description="Polar residues" evidence="2">
    <location>
        <begin position="2091"/>
        <end position="2104"/>
    </location>
</feature>
<feature type="region of interest" description="Disordered" evidence="2">
    <location>
        <begin position="1040"/>
        <end position="1070"/>
    </location>
</feature>
<feature type="region of interest" description="Disordered" evidence="2">
    <location>
        <begin position="36"/>
        <end position="86"/>
    </location>
</feature>
<name>A0A8S3YAT6_PARAO</name>
<protein>
    <submittedName>
        <fullName evidence="4">(apollo) hypothetical protein</fullName>
    </submittedName>
</protein>
<reference evidence="4" key="1">
    <citation type="submission" date="2021-04" db="EMBL/GenBank/DDBJ databases">
        <authorList>
            <person name="Tunstrom K."/>
        </authorList>
    </citation>
    <scope>NUCLEOTIDE SEQUENCE</scope>
</reference>
<comment type="caution">
    <text evidence="4">The sequence shown here is derived from an EMBL/GenBank/DDBJ whole genome shotgun (WGS) entry which is preliminary data.</text>
</comment>
<feature type="region of interest" description="Disordered" evidence="2">
    <location>
        <begin position="1115"/>
        <end position="1141"/>
    </location>
</feature>
<feature type="compositionally biased region" description="Polar residues" evidence="2">
    <location>
        <begin position="1739"/>
        <end position="1751"/>
    </location>
</feature>
<dbReference type="Pfam" id="PF22697">
    <property type="entry name" value="SOS1_NGEF_PH"/>
    <property type="match status" value="1"/>
</dbReference>
<evidence type="ECO:0000259" key="3">
    <source>
        <dbReference type="PROSITE" id="PS50010"/>
    </source>
</evidence>
<feature type="domain" description="DH" evidence="3">
    <location>
        <begin position="476"/>
        <end position="649"/>
    </location>
</feature>
<dbReference type="Pfam" id="PF00621">
    <property type="entry name" value="RhoGEF"/>
    <property type="match status" value="1"/>
</dbReference>
<feature type="region of interest" description="Disordered" evidence="2">
    <location>
        <begin position="1457"/>
        <end position="1485"/>
    </location>
</feature>
<dbReference type="OrthoDB" id="1594986at2759"/>
<feature type="compositionally biased region" description="Basic and acidic residues" evidence="2">
    <location>
        <begin position="1778"/>
        <end position="1796"/>
    </location>
</feature>
<organism evidence="4 5">
    <name type="scientific">Parnassius apollo</name>
    <name type="common">Apollo butterfly</name>
    <name type="synonym">Papilio apollo</name>
    <dbReference type="NCBI Taxonomy" id="110799"/>
    <lineage>
        <taxon>Eukaryota</taxon>
        <taxon>Metazoa</taxon>
        <taxon>Ecdysozoa</taxon>
        <taxon>Arthropoda</taxon>
        <taxon>Hexapoda</taxon>
        <taxon>Insecta</taxon>
        <taxon>Pterygota</taxon>
        <taxon>Neoptera</taxon>
        <taxon>Endopterygota</taxon>
        <taxon>Lepidoptera</taxon>
        <taxon>Glossata</taxon>
        <taxon>Ditrysia</taxon>
        <taxon>Papilionoidea</taxon>
        <taxon>Papilionidae</taxon>
        <taxon>Parnassiinae</taxon>
        <taxon>Parnassini</taxon>
        <taxon>Parnassius</taxon>
        <taxon>Parnassius</taxon>
    </lineage>
</organism>
<keyword evidence="1" id="KW-0597">Phosphoprotein</keyword>
<feature type="region of interest" description="Disordered" evidence="2">
    <location>
        <begin position="2089"/>
        <end position="2118"/>
    </location>
</feature>
<dbReference type="SMART" id="SM00325">
    <property type="entry name" value="RhoGEF"/>
    <property type="match status" value="1"/>
</dbReference>
<gene>
    <name evidence="4" type="ORF">PAPOLLO_LOCUS28155</name>
</gene>
<feature type="compositionally biased region" description="Basic and acidic residues" evidence="2">
    <location>
        <begin position="1040"/>
        <end position="1055"/>
    </location>
</feature>